<dbReference type="Proteomes" id="UP001304243">
    <property type="component" value="Unassembled WGS sequence"/>
</dbReference>
<evidence type="ECO:0000256" key="1">
    <source>
        <dbReference type="ARBA" id="ARBA00006442"/>
    </source>
</evidence>
<evidence type="ECO:0000256" key="3">
    <source>
        <dbReference type="ARBA" id="ARBA00022827"/>
    </source>
</evidence>
<protein>
    <recommendedName>
        <fullName evidence="6">RGS domain-containing protein</fullName>
    </recommendedName>
</protein>
<keyword evidence="2" id="KW-0285">Flavoprotein</keyword>
<dbReference type="PRINTS" id="PR00368">
    <property type="entry name" value="FADPNR"/>
</dbReference>
<dbReference type="SUPFAM" id="SSF51905">
    <property type="entry name" value="FAD/NAD(P)-binding domain"/>
    <property type="match status" value="1"/>
</dbReference>
<dbReference type="InterPro" id="IPR036188">
    <property type="entry name" value="FAD/NAD-bd_sf"/>
</dbReference>
<dbReference type="PANTHER" id="PTHR43735:SF3">
    <property type="entry name" value="FERROPTOSIS SUPPRESSOR PROTEIN 1"/>
    <property type="match status" value="1"/>
</dbReference>
<proteinExistence type="inferred from homology"/>
<evidence type="ECO:0000259" key="6">
    <source>
        <dbReference type="PROSITE" id="PS50132"/>
    </source>
</evidence>
<comment type="similarity">
    <text evidence="1">Belongs to the FAD-dependent oxidoreductase family.</text>
</comment>
<dbReference type="SUPFAM" id="SSF48097">
    <property type="entry name" value="Regulator of G-protein signaling, RGS"/>
    <property type="match status" value="1"/>
</dbReference>
<dbReference type="Pfam" id="PF00615">
    <property type="entry name" value="RGS"/>
    <property type="match status" value="1"/>
</dbReference>
<organism evidence="7 8">
    <name type="scientific">Mucor velutinosus</name>
    <dbReference type="NCBI Taxonomy" id="708070"/>
    <lineage>
        <taxon>Eukaryota</taxon>
        <taxon>Fungi</taxon>
        <taxon>Fungi incertae sedis</taxon>
        <taxon>Mucoromycota</taxon>
        <taxon>Mucoromycotina</taxon>
        <taxon>Mucoromycetes</taxon>
        <taxon>Mucorales</taxon>
        <taxon>Mucorineae</taxon>
        <taxon>Mucoraceae</taxon>
        <taxon>Mucor</taxon>
    </lineage>
</organism>
<reference evidence="7 8" key="1">
    <citation type="submission" date="2022-11" db="EMBL/GenBank/DDBJ databases">
        <title>Mucor velutinosus strain NIH1002 WGS.</title>
        <authorList>
            <person name="Subramanian P."/>
            <person name="Mullikin J.C."/>
            <person name="Segre J.A."/>
            <person name="Zelazny A.M."/>
        </authorList>
    </citation>
    <scope>NUCLEOTIDE SEQUENCE [LARGE SCALE GENOMIC DNA]</scope>
    <source>
        <strain evidence="7 8">NIH1002</strain>
    </source>
</reference>
<dbReference type="PROSITE" id="PS50132">
    <property type="entry name" value="RGS"/>
    <property type="match status" value="1"/>
</dbReference>
<dbReference type="InterPro" id="IPR044926">
    <property type="entry name" value="RGS_subdomain_2"/>
</dbReference>
<evidence type="ECO:0000313" key="7">
    <source>
        <dbReference type="EMBL" id="KAK4514641.1"/>
    </source>
</evidence>
<dbReference type="AlphaFoldDB" id="A0AAN7HZS3"/>
<keyword evidence="4" id="KW-0560">Oxidoreductase</keyword>
<dbReference type="InterPro" id="IPR016137">
    <property type="entry name" value="RGS"/>
</dbReference>
<comment type="caution">
    <text evidence="7">The sequence shown here is derived from an EMBL/GenBank/DDBJ whole genome shotgun (WGS) entry which is preliminary data.</text>
</comment>
<evidence type="ECO:0000313" key="8">
    <source>
        <dbReference type="Proteomes" id="UP001304243"/>
    </source>
</evidence>
<keyword evidence="3" id="KW-0274">FAD</keyword>
<dbReference type="Gene3D" id="3.50.50.100">
    <property type="match status" value="1"/>
</dbReference>
<dbReference type="EMBL" id="JASEJX010000015">
    <property type="protein sequence ID" value="KAK4514641.1"/>
    <property type="molecule type" value="Genomic_DNA"/>
</dbReference>
<gene>
    <name evidence="7" type="ORF">ATC70_002242</name>
</gene>
<dbReference type="SMART" id="SM00315">
    <property type="entry name" value="RGS"/>
    <property type="match status" value="1"/>
</dbReference>
<evidence type="ECO:0000256" key="2">
    <source>
        <dbReference type="ARBA" id="ARBA00022630"/>
    </source>
</evidence>
<sequence length="734" mass="81999">MDTAPGHSTSTMMRKDSIAMSARTFTTLSSFECREYKRLHEILSTPEQLAFFQTYLQNIHAHESLLFIEALSELRHDTSYNHIEQIVNRIWKTFLVENAPLELNVKNKQAIGDEIKSHRWGILTKREALDLFKDAETEVKIFLNEKIIEFDQIYQPTTKIACYDPEGTKYQKKVVVIGGGFTGFTVASILDPMPRFHVTLIDTKDSFEYTPGMIKLLVRPEETSSLRVRHDAYVKQGRVVIGYADQIVDDAKNVKVNDEYIPFDYLVIATGSTYQSKLKSFDTSSLYRLSELATEHQQLKQAKSVLIIGGGLVGCELASEIANHTFPAPYNTKKKITLIDCHDTLVSRSSMKRQQNAANYFKDLGVQVILNEKIVDFDSAENNTYLGSTGTPYAGYDKVFLATGTSPCNHILRDEGDVGFESCLDHWGRVKVKPTLQLDHWKYNHIFSGGDVTNVNEEKTGYAATLAGVCIARNICRIEKGKAPLKQGSKGTLPAPNKPLHGIESRGGVGRQHLNIFKKAFSFLNPSWAALKYFDEKEFLNLVQGESKLVTTAAIGKKPRILDLDRNDSSSSSDSCSIPSINSIISHHHPLQHQQQQTKKKTTSLAPCGHNRALSTHSVNEAPLEISATNMSGSDIISIQHQGNVLFPPSAPDTSLSASAPDTSLSLSASAPSLQQRTSCDCIYTPNQLKPRPSTDVIPKETQQQRLARRPKSNDEIRLIHTERALYHRKMNSQ</sequence>
<dbReference type="GeneID" id="89945944"/>
<feature type="region of interest" description="Disordered" evidence="5">
    <location>
        <begin position="691"/>
        <end position="714"/>
    </location>
</feature>
<dbReference type="InterPro" id="IPR023753">
    <property type="entry name" value="FAD/NAD-binding_dom"/>
</dbReference>
<feature type="domain" description="RGS" evidence="6">
    <location>
        <begin position="38"/>
        <end position="144"/>
    </location>
</feature>
<evidence type="ECO:0000256" key="4">
    <source>
        <dbReference type="ARBA" id="ARBA00023002"/>
    </source>
</evidence>
<dbReference type="GO" id="GO:0005737">
    <property type="term" value="C:cytoplasm"/>
    <property type="evidence" value="ECO:0007669"/>
    <property type="project" value="TreeGrafter"/>
</dbReference>
<evidence type="ECO:0000256" key="5">
    <source>
        <dbReference type="SAM" id="MobiDB-lite"/>
    </source>
</evidence>
<dbReference type="GO" id="GO:0050660">
    <property type="term" value="F:flavin adenine dinucleotide binding"/>
    <property type="evidence" value="ECO:0007669"/>
    <property type="project" value="TreeGrafter"/>
</dbReference>
<accession>A0AAN7HZS3</accession>
<dbReference type="Pfam" id="PF07992">
    <property type="entry name" value="Pyr_redox_2"/>
    <property type="match status" value="1"/>
</dbReference>
<keyword evidence="8" id="KW-1185">Reference proteome</keyword>
<name>A0AAN7HZS3_9FUNG</name>
<dbReference type="InterPro" id="IPR036305">
    <property type="entry name" value="RGS_sf"/>
</dbReference>
<dbReference type="GO" id="GO:0004174">
    <property type="term" value="F:electron-transferring-flavoprotein dehydrogenase activity"/>
    <property type="evidence" value="ECO:0007669"/>
    <property type="project" value="TreeGrafter"/>
</dbReference>
<dbReference type="PANTHER" id="PTHR43735">
    <property type="entry name" value="APOPTOSIS-INDUCING FACTOR 1"/>
    <property type="match status" value="1"/>
</dbReference>
<dbReference type="Gene3D" id="1.10.167.10">
    <property type="entry name" value="Regulator of G-protein Signalling 4, domain 2"/>
    <property type="match status" value="1"/>
</dbReference>
<dbReference type="RefSeq" id="XP_064681307.1">
    <property type="nucleotide sequence ID" value="XM_064821621.1"/>
</dbReference>
<dbReference type="PRINTS" id="PR00469">
    <property type="entry name" value="PNDRDTASEII"/>
</dbReference>